<reference evidence="2 3" key="1">
    <citation type="journal article" date="2024" name="Science">
        <title>Giant polyketide synthase enzymes in the biosynthesis of giant marine polyether toxins.</title>
        <authorList>
            <person name="Fallon T.R."/>
            <person name="Shende V.V."/>
            <person name="Wierzbicki I.H."/>
            <person name="Pendleton A.L."/>
            <person name="Watervoot N.F."/>
            <person name="Auber R.P."/>
            <person name="Gonzalez D.J."/>
            <person name="Wisecaver J.H."/>
            <person name="Moore B.S."/>
        </authorList>
    </citation>
    <scope>NUCLEOTIDE SEQUENCE [LARGE SCALE GENOMIC DNA]</scope>
    <source>
        <strain evidence="2 3">12B1</strain>
    </source>
</reference>
<proteinExistence type="predicted"/>
<feature type="compositionally biased region" description="Pro residues" evidence="1">
    <location>
        <begin position="71"/>
        <end position="85"/>
    </location>
</feature>
<keyword evidence="3" id="KW-1185">Reference proteome</keyword>
<feature type="region of interest" description="Disordered" evidence="1">
    <location>
        <begin position="29"/>
        <end position="85"/>
    </location>
</feature>
<organism evidence="2 3">
    <name type="scientific">Prymnesium parvum</name>
    <name type="common">Toxic golden alga</name>
    <dbReference type="NCBI Taxonomy" id="97485"/>
    <lineage>
        <taxon>Eukaryota</taxon>
        <taxon>Haptista</taxon>
        <taxon>Haptophyta</taxon>
        <taxon>Prymnesiophyceae</taxon>
        <taxon>Prymnesiales</taxon>
        <taxon>Prymnesiaceae</taxon>
        <taxon>Prymnesium</taxon>
    </lineage>
</organism>
<gene>
    <name evidence="2" type="ORF">AB1Y20_022148</name>
</gene>
<dbReference type="Proteomes" id="UP001515480">
    <property type="component" value="Unassembled WGS sequence"/>
</dbReference>
<comment type="caution">
    <text evidence="2">The sequence shown here is derived from an EMBL/GenBank/DDBJ whole genome shotgun (WGS) entry which is preliminary data.</text>
</comment>
<evidence type="ECO:0000256" key="1">
    <source>
        <dbReference type="SAM" id="MobiDB-lite"/>
    </source>
</evidence>
<name>A0AB34JH53_PRYPA</name>
<evidence type="ECO:0000313" key="3">
    <source>
        <dbReference type="Proteomes" id="UP001515480"/>
    </source>
</evidence>
<dbReference type="EMBL" id="JBGBPQ010000008">
    <property type="protein sequence ID" value="KAL1520572.1"/>
    <property type="molecule type" value="Genomic_DNA"/>
</dbReference>
<feature type="compositionally biased region" description="Low complexity" evidence="1">
    <location>
        <begin position="47"/>
        <end position="58"/>
    </location>
</feature>
<dbReference type="AlphaFoldDB" id="A0AB34JH53"/>
<sequence length="85" mass="9086">MRKRLAPQIWRKMLSLWSNCESRRRLRRATSARISSPTPGATCISAPPSLRSSSVLCSRGGGGSRSSSSAPCPPAASPTPRPRPP</sequence>
<evidence type="ECO:0000313" key="2">
    <source>
        <dbReference type="EMBL" id="KAL1520572.1"/>
    </source>
</evidence>
<accession>A0AB34JH53</accession>
<protein>
    <submittedName>
        <fullName evidence="2">Uncharacterized protein</fullName>
    </submittedName>
</protein>